<dbReference type="AlphaFoldDB" id="A0A0R1LP87"/>
<reference evidence="1 2" key="1">
    <citation type="journal article" date="2015" name="Genome Announc.">
        <title>Expanding the biotechnology potential of lactobacilli through comparative genomics of 213 strains and associated genera.</title>
        <authorList>
            <person name="Sun Z."/>
            <person name="Harris H.M."/>
            <person name="McCann A."/>
            <person name="Guo C."/>
            <person name="Argimon S."/>
            <person name="Zhang W."/>
            <person name="Yang X."/>
            <person name="Jeffery I.B."/>
            <person name="Cooney J.C."/>
            <person name="Kagawa T.F."/>
            <person name="Liu W."/>
            <person name="Song Y."/>
            <person name="Salvetti E."/>
            <person name="Wrobel A."/>
            <person name="Rasinkangas P."/>
            <person name="Parkhill J."/>
            <person name="Rea M.C."/>
            <person name="O'Sullivan O."/>
            <person name="Ritari J."/>
            <person name="Douillard F.P."/>
            <person name="Paul Ross R."/>
            <person name="Yang R."/>
            <person name="Briner A.E."/>
            <person name="Felis G.E."/>
            <person name="de Vos W.M."/>
            <person name="Barrangou R."/>
            <person name="Klaenhammer T.R."/>
            <person name="Caufield P.W."/>
            <person name="Cui Y."/>
            <person name="Zhang H."/>
            <person name="O'Toole P.W."/>
        </authorList>
    </citation>
    <scope>NUCLEOTIDE SEQUENCE [LARGE SCALE GENOMIC DNA]</scope>
    <source>
        <strain evidence="1 2">DSM 19909</strain>
    </source>
</reference>
<dbReference type="PATRIC" id="fig|1423776.4.peg.1702"/>
<organism evidence="1 2">
    <name type="scientific">Secundilactobacillus odoratitofui DSM 19909 = JCM 15043</name>
    <dbReference type="NCBI Taxonomy" id="1423776"/>
    <lineage>
        <taxon>Bacteria</taxon>
        <taxon>Bacillati</taxon>
        <taxon>Bacillota</taxon>
        <taxon>Bacilli</taxon>
        <taxon>Lactobacillales</taxon>
        <taxon>Lactobacillaceae</taxon>
        <taxon>Secundilactobacillus</taxon>
    </lineage>
</organism>
<proteinExistence type="predicted"/>
<protein>
    <submittedName>
        <fullName evidence="1">Uncharacterized protein</fullName>
    </submittedName>
</protein>
<evidence type="ECO:0000313" key="2">
    <source>
        <dbReference type="Proteomes" id="UP000051160"/>
    </source>
</evidence>
<dbReference type="EMBL" id="AZEE01000029">
    <property type="protein sequence ID" value="KRK97645.1"/>
    <property type="molecule type" value="Genomic_DNA"/>
</dbReference>
<evidence type="ECO:0000313" key="1">
    <source>
        <dbReference type="EMBL" id="KRK97645.1"/>
    </source>
</evidence>
<sequence length="74" mass="8270">MKQAHKRIFTTVSNRKQAFVAAVEPETMIDYRHEDIDTRVDLSISQVRTGTDLSTGLEQLAANQVVGKLVVTIK</sequence>
<name>A0A0R1LP87_9LACO</name>
<dbReference type="Proteomes" id="UP000051160">
    <property type="component" value="Unassembled WGS sequence"/>
</dbReference>
<gene>
    <name evidence="1" type="ORF">FD04_GL001681</name>
</gene>
<comment type="caution">
    <text evidence="1">The sequence shown here is derived from an EMBL/GenBank/DDBJ whole genome shotgun (WGS) entry which is preliminary data.</text>
</comment>
<keyword evidence="2" id="KW-1185">Reference proteome</keyword>
<dbReference type="STRING" id="1423776.FD04_GL001681"/>
<dbReference type="RefSeq" id="WP_054701609.1">
    <property type="nucleotide sequence ID" value="NZ_BBFJ01000007.1"/>
</dbReference>
<accession>A0A0R1LP87</accession>